<proteinExistence type="predicted"/>
<dbReference type="EMBL" id="MU854066">
    <property type="protein sequence ID" value="KAK3933804.1"/>
    <property type="molecule type" value="Genomic_DNA"/>
</dbReference>
<evidence type="ECO:0000313" key="1">
    <source>
        <dbReference type="EMBL" id="KAK3933804.1"/>
    </source>
</evidence>
<comment type="caution">
    <text evidence="1">The sequence shown here is derived from an EMBL/GenBank/DDBJ whole genome shotgun (WGS) entry which is preliminary data.</text>
</comment>
<dbReference type="Proteomes" id="UP001303473">
    <property type="component" value="Unassembled WGS sequence"/>
</dbReference>
<reference evidence="2" key="1">
    <citation type="journal article" date="2023" name="Mol. Phylogenet. Evol.">
        <title>Genome-scale phylogeny and comparative genomics of the fungal order Sordariales.</title>
        <authorList>
            <person name="Hensen N."/>
            <person name="Bonometti L."/>
            <person name="Westerberg I."/>
            <person name="Brannstrom I.O."/>
            <person name="Guillou S."/>
            <person name="Cros-Aarteil S."/>
            <person name="Calhoun S."/>
            <person name="Haridas S."/>
            <person name="Kuo A."/>
            <person name="Mondo S."/>
            <person name="Pangilinan J."/>
            <person name="Riley R."/>
            <person name="LaButti K."/>
            <person name="Andreopoulos B."/>
            <person name="Lipzen A."/>
            <person name="Chen C."/>
            <person name="Yan M."/>
            <person name="Daum C."/>
            <person name="Ng V."/>
            <person name="Clum A."/>
            <person name="Steindorff A."/>
            <person name="Ohm R.A."/>
            <person name="Martin F."/>
            <person name="Silar P."/>
            <person name="Natvig D.O."/>
            <person name="Lalanne C."/>
            <person name="Gautier V."/>
            <person name="Ament-Velasquez S.L."/>
            <person name="Kruys A."/>
            <person name="Hutchinson M.I."/>
            <person name="Powell A.J."/>
            <person name="Barry K."/>
            <person name="Miller A.N."/>
            <person name="Grigoriev I.V."/>
            <person name="Debuchy R."/>
            <person name="Gladieux P."/>
            <person name="Hiltunen Thoren M."/>
            <person name="Johannesson H."/>
        </authorList>
    </citation>
    <scope>NUCLEOTIDE SEQUENCE [LARGE SCALE GENOMIC DNA]</scope>
    <source>
        <strain evidence="2">CBS 340.73</strain>
    </source>
</reference>
<feature type="non-terminal residue" evidence="1">
    <location>
        <position position="1"/>
    </location>
</feature>
<keyword evidence="2" id="KW-1185">Reference proteome</keyword>
<evidence type="ECO:0000313" key="2">
    <source>
        <dbReference type="Proteomes" id="UP001303473"/>
    </source>
</evidence>
<organism evidence="1 2">
    <name type="scientific">Diplogelasinospora grovesii</name>
    <dbReference type="NCBI Taxonomy" id="303347"/>
    <lineage>
        <taxon>Eukaryota</taxon>
        <taxon>Fungi</taxon>
        <taxon>Dikarya</taxon>
        <taxon>Ascomycota</taxon>
        <taxon>Pezizomycotina</taxon>
        <taxon>Sordariomycetes</taxon>
        <taxon>Sordariomycetidae</taxon>
        <taxon>Sordariales</taxon>
        <taxon>Diplogelasinosporaceae</taxon>
        <taxon>Diplogelasinospora</taxon>
    </lineage>
</organism>
<sequence length="69" mass="7988">VTRKDLTNDAASVIELLYELTCLPLTITQAAAYLERNEVSIAEYLRLLRNTEKDMADLLNEELLNRTRY</sequence>
<gene>
    <name evidence="1" type="ORF">QBC46DRAFT_401195</name>
</gene>
<dbReference type="AlphaFoldDB" id="A0AAN6MUX7"/>
<name>A0AAN6MUX7_9PEZI</name>
<accession>A0AAN6MUX7</accession>
<protein>
    <submittedName>
        <fullName evidence="1">Uncharacterized protein</fullName>
    </submittedName>
</protein>